<dbReference type="AlphaFoldDB" id="A0A0D1ZIW8"/>
<dbReference type="Pfam" id="PF00172">
    <property type="entry name" value="Zn_clus"/>
    <property type="match status" value="1"/>
</dbReference>
<keyword evidence="4" id="KW-0805">Transcription regulation</keyword>
<dbReference type="CDD" id="cd00067">
    <property type="entry name" value="GAL4"/>
    <property type="match status" value="1"/>
</dbReference>
<feature type="domain" description="Zn(2)-C6 fungal-type" evidence="9">
    <location>
        <begin position="11"/>
        <end position="41"/>
    </location>
</feature>
<keyword evidence="3" id="KW-0862">Zinc</keyword>
<dbReference type="Gene3D" id="4.10.240.10">
    <property type="entry name" value="Zn(2)-C6 fungal-type DNA-binding domain"/>
    <property type="match status" value="1"/>
</dbReference>
<dbReference type="GO" id="GO:0008270">
    <property type="term" value="F:zinc ion binding"/>
    <property type="evidence" value="ECO:0007669"/>
    <property type="project" value="InterPro"/>
</dbReference>
<comment type="subcellular location">
    <subcellularLocation>
        <location evidence="1">Nucleus</location>
    </subcellularLocation>
</comment>
<dbReference type="GO" id="GO:0006351">
    <property type="term" value="P:DNA-templated transcription"/>
    <property type="evidence" value="ECO:0007669"/>
    <property type="project" value="InterPro"/>
</dbReference>
<sequence>MPSRAKKYGQSCLLCRKRKVRCDGGRPSCAKCMRIKESCVYSAHDSTVTRLQNALATAEQQLFGLERDLQGLLLLEPAQCRDTLRTITESLGPDFRDARHMEHAQSGTSDRASNYTSGHSLGAHQPDQHTPANDDGSTDEEENEEGYGATSRFHVDEHESYADQDHQSSSDDPVQVEYHKRWLTSNARFHKSFEQMAYAGLHSDDQIDAETAKILLRIYWTWQAPLHNCVYRRSFFRDMVLKGPYFSDFLLSVIYAHAARHIQPSDPNYARLLQGEAFLDRAKLLLLDELKKDRPAIPTIQGLLILGGRQCAVGRNSEGWLYTGMAIRMIKDLGLHLPRRLRLASTEPDDLETLKRVYLSAYAWDKSISLCLGRPPSLTTMLYPSDCLYDNTDDQELWQPFYLGGLESIYAPTPCYNTTTFSHFVKLSTIVNDAFDSVFGCRSRKFVFARLKHIEEKLYEFYRTLPAELQMNESVASLGYPPPHICCLNILYHTMFILIYRPYFLNKGVGLGRDETLLVHATTVCTREATAVNKIFQAYGRAYANKKQTYLLSYCVYTAATIEVKQVGDSDPAISQAAVERLATTLAMLEEEAKQTPGIRRSIEIIRMRLQKQRQSSQTVEMAPTQQGPIPSALMNAFPAVSGDLEPSQLQYEALGGDTSNAHVYGTHGMPTLENDHNLPVSMDALSQWPVSEGSFDLWNIPTPDVGGGFVPDSLSWYTMIE</sequence>
<feature type="region of interest" description="Disordered" evidence="8">
    <location>
        <begin position="102"/>
        <end position="148"/>
    </location>
</feature>
<dbReference type="Pfam" id="PF04082">
    <property type="entry name" value="Fungal_trans"/>
    <property type="match status" value="1"/>
</dbReference>
<dbReference type="EMBL" id="KN846951">
    <property type="protein sequence ID" value="KIV86763.1"/>
    <property type="molecule type" value="Genomic_DNA"/>
</dbReference>
<evidence type="ECO:0000256" key="8">
    <source>
        <dbReference type="SAM" id="MobiDB-lite"/>
    </source>
</evidence>
<dbReference type="OrthoDB" id="4161332at2759"/>
<dbReference type="SMART" id="SM00066">
    <property type="entry name" value="GAL4"/>
    <property type="match status" value="1"/>
</dbReference>
<keyword evidence="6" id="KW-0804">Transcription</keyword>
<dbReference type="SUPFAM" id="SSF57701">
    <property type="entry name" value="Zn2/Cys6 DNA-binding domain"/>
    <property type="match status" value="1"/>
</dbReference>
<dbReference type="HOGENOM" id="CLU_007003_4_0_1"/>
<accession>A0A0D1ZIW8</accession>
<organism evidence="10 11">
    <name type="scientific">Exophiala sideris</name>
    <dbReference type="NCBI Taxonomy" id="1016849"/>
    <lineage>
        <taxon>Eukaryota</taxon>
        <taxon>Fungi</taxon>
        <taxon>Dikarya</taxon>
        <taxon>Ascomycota</taxon>
        <taxon>Pezizomycotina</taxon>
        <taxon>Eurotiomycetes</taxon>
        <taxon>Chaetothyriomycetidae</taxon>
        <taxon>Chaetothyriales</taxon>
        <taxon>Herpotrichiellaceae</taxon>
        <taxon>Exophiala</taxon>
    </lineage>
</organism>
<keyword evidence="7" id="KW-0539">Nucleus</keyword>
<protein>
    <recommendedName>
        <fullName evidence="9">Zn(2)-C6 fungal-type domain-containing protein</fullName>
    </recommendedName>
</protein>
<dbReference type="GO" id="GO:0005634">
    <property type="term" value="C:nucleus"/>
    <property type="evidence" value="ECO:0007669"/>
    <property type="project" value="UniProtKB-SubCell"/>
</dbReference>
<feature type="compositionally biased region" description="Polar residues" evidence="8">
    <location>
        <begin position="105"/>
        <end position="119"/>
    </location>
</feature>
<evidence type="ECO:0000256" key="7">
    <source>
        <dbReference type="ARBA" id="ARBA00023242"/>
    </source>
</evidence>
<evidence type="ECO:0000259" key="9">
    <source>
        <dbReference type="PROSITE" id="PS50048"/>
    </source>
</evidence>
<dbReference type="PANTHER" id="PTHR31313:SF81">
    <property type="entry name" value="TY1 ENHANCER ACTIVATOR"/>
    <property type="match status" value="1"/>
</dbReference>
<evidence type="ECO:0000256" key="6">
    <source>
        <dbReference type="ARBA" id="ARBA00023163"/>
    </source>
</evidence>
<dbReference type="PANTHER" id="PTHR31313">
    <property type="entry name" value="TY1 ENHANCER ACTIVATOR"/>
    <property type="match status" value="1"/>
</dbReference>
<dbReference type="CDD" id="cd12148">
    <property type="entry name" value="fungal_TF_MHR"/>
    <property type="match status" value="1"/>
</dbReference>
<dbReference type="STRING" id="1016849.A0A0D1ZIW8"/>
<keyword evidence="2" id="KW-0479">Metal-binding</keyword>
<dbReference type="InterPro" id="IPR036864">
    <property type="entry name" value="Zn2-C6_fun-type_DNA-bd_sf"/>
</dbReference>
<gene>
    <name evidence="10" type="ORF">PV11_02356</name>
</gene>
<dbReference type="PROSITE" id="PS00463">
    <property type="entry name" value="ZN2_CY6_FUNGAL_1"/>
    <property type="match status" value="1"/>
</dbReference>
<evidence type="ECO:0000256" key="5">
    <source>
        <dbReference type="ARBA" id="ARBA00023125"/>
    </source>
</evidence>
<keyword evidence="5" id="KW-0238">DNA-binding</keyword>
<dbReference type="GO" id="GO:0003677">
    <property type="term" value="F:DNA binding"/>
    <property type="evidence" value="ECO:0007669"/>
    <property type="project" value="UniProtKB-KW"/>
</dbReference>
<dbReference type="Proteomes" id="UP000053599">
    <property type="component" value="Unassembled WGS sequence"/>
</dbReference>
<dbReference type="InterPro" id="IPR001138">
    <property type="entry name" value="Zn2Cys6_DnaBD"/>
</dbReference>
<evidence type="ECO:0000313" key="11">
    <source>
        <dbReference type="Proteomes" id="UP000053599"/>
    </source>
</evidence>
<dbReference type="InterPro" id="IPR007219">
    <property type="entry name" value="XnlR_reg_dom"/>
</dbReference>
<evidence type="ECO:0000256" key="4">
    <source>
        <dbReference type="ARBA" id="ARBA00023015"/>
    </source>
</evidence>
<evidence type="ECO:0000256" key="1">
    <source>
        <dbReference type="ARBA" id="ARBA00004123"/>
    </source>
</evidence>
<evidence type="ECO:0000256" key="3">
    <source>
        <dbReference type="ARBA" id="ARBA00022833"/>
    </source>
</evidence>
<dbReference type="InterPro" id="IPR051615">
    <property type="entry name" value="Transcr_Regulatory_Elem"/>
</dbReference>
<dbReference type="PROSITE" id="PS50048">
    <property type="entry name" value="ZN2_CY6_FUNGAL_2"/>
    <property type="match status" value="1"/>
</dbReference>
<name>A0A0D1ZIW8_9EURO</name>
<dbReference type="GO" id="GO:0000981">
    <property type="term" value="F:DNA-binding transcription factor activity, RNA polymerase II-specific"/>
    <property type="evidence" value="ECO:0007669"/>
    <property type="project" value="InterPro"/>
</dbReference>
<dbReference type="SMART" id="SM00906">
    <property type="entry name" value="Fungal_trans"/>
    <property type="match status" value="1"/>
</dbReference>
<evidence type="ECO:0000256" key="2">
    <source>
        <dbReference type="ARBA" id="ARBA00022723"/>
    </source>
</evidence>
<reference evidence="10 11" key="1">
    <citation type="submission" date="2015-01" db="EMBL/GenBank/DDBJ databases">
        <title>The Genome Sequence of Exophiala sideris CBS121828.</title>
        <authorList>
            <consortium name="The Broad Institute Genomics Platform"/>
            <person name="Cuomo C."/>
            <person name="de Hoog S."/>
            <person name="Gorbushina A."/>
            <person name="Stielow B."/>
            <person name="Teixiera M."/>
            <person name="Abouelleil A."/>
            <person name="Chapman S.B."/>
            <person name="Priest M."/>
            <person name="Young S.K."/>
            <person name="Wortman J."/>
            <person name="Nusbaum C."/>
            <person name="Birren B."/>
        </authorList>
    </citation>
    <scope>NUCLEOTIDE SEQUENCE [LARGE SCALE GENOMIC DNA]</scope>
    <source>
        <strain evidence="10 11">CBS 121828</strain>
    </source>
</reference>
<proteinExistence type="predicted"/>
<feature type="compositionally biased region" description="Acidic residues" evidence="8">
    <location>
        <begin position="136"/>
        <end position="145"/>
    </location>
</feature>
<evidence type="ECO:0000313" key="10">
    <source>
        <dbReference type="EMBL" id="KIV86763.1"/>
    </source>
</evidence>